<dbReference type="InterPro" id="IPR031778">
    <property type="entry name" value="Sortilin_N"/>
</dbReference>
<evidence type="ECO:0000256" key="6">
    <source>
        <dbReference type="ARBA" id="ARBA00022729"/>
    </source>
</evidence>
<evidence type="ECO:0000256" key="19">
    <source>
        <dbReference type="ARBA" id="ARBA00032910"/>
    </source>
</evidence>
<dbReference type="STRING" id="1573173.A0A167B825"/>
<dbReference type="FunFam" id="2.10.70.80:FF:000001">
    <property type="entry name" value="Sortilin-related VPS10 domain-containing receptor 1"/>
    <property type="match status" value="1"/>
</dbReference>
<comment type="function">
    <text evidence="14">Functions as a sorting receptor in the Golgi compartment required for the intracellular sorting and delivery of soluble vacuolar proteins, like carboxypeptidase Y (CPY) and proteinase A. Executes multiple rounds of sorting by cycling between the late Golgi and a prevacuolar endosome-like compartment.</text>
</comment>
<keyword evidence="9 20" id="KW-1133">Transmembrane helix</keyword>
<feature type="non-terminal residue" evidence="22">
    <location>
        <position position="1"/>
    </location>
</feature>
<dbReference type="Gene3D" id="3.30.60.270">
    <property type="match status" value="2"/>
</dbReference>
<evidence type="ECO:0000256" key="3">
    <source>
        <dbReference type="ARBA" id="ARBA00015369"/>
    </source>
</evidence>
<evidence type="ECO:0000256" key="1">
    <source>
        <dbReference type="ARBA" id="ARBA00004166"/>
    </source>
</evidence>
<evidence type="ECO:0000256" key="10">
    <source>
        <dbReference type="ARBA" id="ARBA00023034"/>
    </source>
</evidence>
<dbReference type="SUPFAM" id="SSF110296">
    <property type="entry name" value="Oligoxyloglucan reducing end-specific cellobiohydrolase"/>
    <property type="match status" value="2"/>
</dbReference>
<feature type="domain" description="VPS10" evidence="21">
    <location>
        <begin position="787"/>
        <end position="1419"/>
    </location>
</feature>
<feature type="transmembrane region" description="Helical" evidence="20">
    <location>
        <begin position="1430"/>
        <end position="1451"/>
    </location>
</feature>
<evidence type="ECO:0000256" key="12">
    <source>
        <dbReference type="ARBA" id="ARBA00023170"/>
    </source>
</evidence>
<evidence type="ECO:0000256" key="20">
    <source>
        <dbReference type="SAM" id="Phobius"/>
    </source>
</evidence>
<dbReference type="PANTHER" id="PTHR12106">
    <property type="entry name" value="SORTILIN RELATED"/>
    <property type="match status" value="1"/>
</dbReference>
<evidence type="ECO:0000256" key="7">
    <source>
        <dbReference type="ARBA" id="ARBA00022737"/>
    </source>
</evidence>
<sequence>LLGWPLRHLLCLPALSWANLVLSRRIRYREPLLFDDHHHSDQPPNMRLWGKAAASWRILLSVLTLTAAVHAKDDPTIKVTTIKHPPLNLNYFEDSNIILYQDVSEQNLYRSEDAGVTWDRVKDIPDNQASLLTMHEFDKSRAYVITEGTEHFKTTDRGKTWQKFSSGAPPNIFIGGDILHFHAGDPDRIIFNGADCIGIFCDLKTLYTTDNFKSKAKFLRDNTEGCWWAKSSDLFTTGKDDLDKQRILCIVRDNFSPFKEDNRLLASDNYFEKIDNKIQEFEPDMDTNHGVQGVVNLAIVKKYLMVATSSLNTDEMALFVTDDTIKWHRAMFPTDHGHKVNQGAYTVLESTNYSIQIDVMNTRPSNPTGVMFTSNSNGTFFTENLEHTNRNTKGHVDFEKITGVQGIFIVNTVKNWEEVEKDTNRGGKQVQKEVVSKITFDDGRNFHDLKSGDDQLHLHSVTDLDNIGRVFSSPAPGLVLGIGNKGKSLGKFGNGDVYVSDDAGVTWKKALDGPHKYEFGDQGSILVAVKDSNKEDIGEIRYSLDHGESWKTASLPDDLKIKPELLTTTQDSTSLKFLLVGRTGGDNAKFHIIALDFEGLHERTCKEDDLEDWHARLDDNGKPSCLMGHKQTYRRRKKTADCFLNQEFKDPVPVTEDCECTDADFECDYNFVKDGDNCKKAGPIVAPDNACKNAKPDDTFKGSSGWRKIPGNTCKRKGGAQKDDPVERKCSDVVNAPSAPADGKIKATQHVFKTELKDFEKIYLERGESSTEVDETIIVRPVEYAGNSMRADKQIWRTKDHGKTWDKILQDEDVRGIYPHYFFKDVVFFTTDSKKVLYTIDRAEHFHSFEAPTKPGSSNPLSFHPDKKDWLIWVGEKCEKVNGKETCFKEASISRDRGDNWKTAMRYVQKCEFTGHSAYKFRDLHQIVCLAHKREDDEKDNPKVIVSSKDFFDEDKQYHQSDVKDFATMAEFIVVAAEDKEKDGLRALASLDGVTYAEAHFPVNFKVGHQNAYTVLDSSTHAVNLFVATETAEGRRHGSIIKSNSNGTSYVMSAQAVNCNDEYYVDFEKIPGLEGVALINTVANRDKRNEPKKVQTQISHNDGSQWAFLPPPKADVDGKSYSCSSSEGDEKCALHLHHYTERADKKKTFSAATAVGLMFGNGNVGSSLSSLKEADTFMTTDAGITWKNVKKGAWTWQYGDQGSIVVLVQRASRENPVKTKTISYTTDEGKTWKDFTFTEKEVTVLDISTLRSGASRNFLIWCKDDGGEMFSVNVDFSGLTDRPCKSDENGGSDYYLWSPKHPSQPGDCLFGHVSKYLRKKDDANCYNDARVQHLYQLENCTCTRSDFECDYNFELDNHKQCSLVEGKSPISAEQWCKEHPDDVEYYEPTGYRRIPLTTCTGGQELDKQAQVHPCAGKEDEFERRRRTSGIAIFFAVVIPLGLAGAIGWWVYRNWNGKIGQIRLGESPSLDNDAPWVKYPVIALSAVVAVAAALPLVASALWRRATSAYESVSGGGGGSWLNGRGTRRFTTRDSFARGRGDYAIVDDDEGELLGDDSDEEV</sequence>
<keyword evidence="4" id="KW-0813">Transport</keyword>
<dbReference type="GO" id="GO:0006895">
    <property type="term" value="P:Golgi to endosome transport"/>
    <property type="evidence" value="ECO:0007669"/>
    <property type="project" value="TreeGrafter"/>
</dbReference>
<dbReference type="GO" id="GO:0005794">
    <property type="term" value="C:Golgi apparatus"/>
    <property type="evidence" value="ECO:0007669"/>
    <property type="project" value="UniProtKB-SubCell"/>
</dbReference>
<dbReference type="GO" id="GO:0016020">
    <property type="term" value="C:membrane"/>
    <property type="evidence" value="ECO:0007669"/>
    <property type="project" value="InterPro"/>
</dbReference>
<gene>
    <name evidence="22" type="ORF">CI238_03332</name>
</gene>
<accession>A0A167B825</accession>
<dbReference type="GO" id="GO:0006623">
    <property type="term" value="P:protein targeting to vacuole"/>
    <property type="evidence" value="ECO:0007669"/>
    <property type="project" value="TreeGrafter"/>
</dbReference>
<evidence type="ECO:0000256" key="9">
    <source>
        <dbReference type="ARBA" id="ARBA00022989"/>
    </source>
</evidence>
<dbReference type="Gene3D" id="2.130.10.10">
    <property type="entry name" value="YVTN repeat-like/Quinoprotein amine dehydrogenase"/>
    <property type="match status" value="1"/>
</dbReference>
<evidence type="ECO:0000256" key="15">
    <source>
        <dbReference type="ARBA" id="ARBA00031250"/>
    </source>
</evidence>
<keyword evidence="8" id="KW-0653">Protein transport</keyword>
<evidence type="ECO:0000256" key="4">
    <source>
        <dbReference type="ARBA" id="ARBA00022448"/>
    </source>
</evidence>
<dbReference type="InterPro" id="IPR031777">
    <property type="entry name" value="Sortilin_C"/>
</dbReference>
<evidence type="ECO:0000256" key="8">
    <source>
        <dbReference type="ARBA" id="ARBA00022927"/>
    </source>
</evidence>
<dbReference type="CDD" id="cd15482">
    <property type="entry name" value="Sialidase_non-viral"/>
    <property type="match status" value="1"/>
</dbReference>
<keyword evidence="6" id="KW-0732">Signal</keyword>
<dbReference type="Proteomes" id="UP000076584">
    <property type="component" value="Unassembled WGS sequence"/>
</dbReference>
<dbReference type="EMBL" id="LFIW01001782">
    <property type="protein sequence ID" value="KZL81001.1"/>
    <property type="molecule type" value="Genomic_DNA"/>
</dbReference>
<dbReference type="GO" id="GO:0006896">
    <property type="term" value="P:Golgi to vacuole transport"/>
    <property type="evidence" value="ECO:0007669"/>
    <property type="project" value="TreeGrafter"/>
</dbReference>
<dbReference type="InterPro" id="IPR015943">
    <property type="entry name" value="WD40/YVTN_repeat-like_dom_sf"/>
</dbReference>
<dbReference type="InterPro" id="IPR050310">
    <property type="entry name" value="VPS10-sortilin"/>
</dbReference>
<dbReference type="SMART" id="SM00602">
    <property type="entry name" value="VPS10"/>
    <property type="match status" value="2"/>
</dbReference>
<dbReference type="InterPro" id="IPR006581">
    <property type="entry name" value="VPS10"/>
</dbReference>
<dbReference type="PANTHER" id="PTHR12106:SF27">
    <property type="entry name" value="SORTILIN-RELATED RECEPTOR"/>
    <property type="match status" value="1"/>
</dbReference>
<evidence type="ECO:0000256" key="13">
    <source>
        <dbReference type="ARBA" id="ARBA00023180"/>
    </source>
</evidence>
<keyword evidence="23" id="KW-1185">Reference proteome</keyword>
<evidence type="ECO:0000313" key="23">
    <source>
        <dbReference type="Proteomes" id="UP000076584"/>
    </source>
</evidence>
<evidence type="ECO:0000256" key="18">
    <source>
        <dbReference type="ARBA" id="ARBA00032705"/>
    </source>
</evidence>
<evidence type="ECO:0000256" key="16">
    <source>
        <dbReference type="ARBA" id="ARBA00031354"/>
    </source>
</evidence>
<evidence type="ECO:0000313" key="22">
    <source>
        <dbReference type="EMBL" id="KZL81001.1"/>
    </source>
</evidence>
<reference evidence="22 23" key="1">
    <citation type="submission" date="2015-06" db="EMBL/GenBank/DDBJ databases">
        <title>Survival trade-offs in plant roots during colonization by closely related pathogenic and mutualistic fungi.</title>
        <authorList>
            <person name="Hacquard S."/>
            <person name="Kracher B."/>
            <person name="Hiruma K."/>
            <person name="Weinman A."/>
            <person name="Muench P."/>
            <person name="Garrido Oter R."/>
            <person name="Ver Loren van Themaat E."/>
            <person name="Dallerey J.-F."/>
            <person name="Damm U."/>
            <person name="Henrissat B."/>
            <person name="Lespinet O."/>
            <person name="Thon M."/>
            <person name="Kemen E."/>
            <person name="McHardy A.C."/>
            <person name="Schulze-Lefert P."/>
            <person name="O'Connell R.J."/>
        </authorList>
    </citation>
    <scope>NUCLEOTIDE SEQUENCE [LARGE SCALE GENOMIC DNA]</scope>
    <source>
        <strain evidence="22 23">MAFF 238704</strain>
    </source>
</reference>
<comment type="subcellular location">
    <subcellularLocation>
        <location evidence="1">Golgi apparatus</location>
        <location evidence="1">trans-Golgi network membrane</location>
        <topology evidence="1">Multi-pass membrane protein</topology>
    </subcellularLocation>
    <subcellularLocation>
        <location evidence="2">Prevacuolar compartment membrane</location>
        <topology evidence="2">Multi-pass membrane protein</topology>
    </subcellularLocation>
</comment>
<organism evidence="22 23">
    <name type="scientific">Colletotrichum incanum</name>
    <name type="common">Soybean anthracnose fungus</name>
    <dbReference type="NCBI Taxonomy" id="1573173"/>
    <lineage>
        <taxon>Eukaryota</taxon>
        <taxon>Fungi</taxon>
        <taxon>Dikarya</taxon>
        <taxon>Ascomycota</taxon>
        <taxon>Pezizomycotina</taxon>
        <taxon>Sordariomycetes</taxon>
        <taxon>Hypocreomycetidae</taxon>
        <taxon>Glomerellales</taxon>
        <taxon>Glomerellaceae</taxon>
        <taxon>Colletotrichum</taxon>
        <taxon>Colletotrichum spaethianum species complex</taxon>
    </lineage>
</organism>
<evidence type="ECO:0000256" key="14">
    <source>
        <dbReference type="ARBA" id="ARBA00025569"/>
    </source>
</evidence>
<keyword evidence="10" id="KW-0333">Golgi apparatus</keyword>
<proteinExistence type="predicted"/>
<evidence type="ECO:0000259" key="21">
    <source>
        <dbReference type="SMART" id="SM00602"/>
    </source>
</evidence>
<evidence type="ECO:0000256" key="11">
    <source>
        <dbReference type="ARBA" id="ARBA00023136"/>
    </source>
</evidence>
<comment type="caution">
    <text evidence="22">The sequence shown here is derived from an EMBL/GenBank/DDBJ whole genome shotgun (WGS) entry which is preliminary data.</text>
</comment>
<dbReference type="Pfam" id="PF15901">
    <property type="entry name" value="Sortilin_C"/>
    <property type="match status" value="2"/>
</dbReference>
<evidence type="ECO:0000256" key="17">
    <source>
        <dbReference type="ARBA" id="ARBA00031902"/>
    </source>
</evidence>
<dbReference type="GO" id="GO:0005829">
    <property type="term" value="C:cytosol"/>
    <property type="evidence" value="ECO:0007669"/>
    <property type="project" value="GOC"/>
</dbReference>
<keyword evidence="12" id="KW-0675">Receptor</keyword>
<keyword evidence="7" id="KW-0677">Repeat</keyword>
<dbReference type="FunFam" id="3.30.60.270:FF:000005">
    <property type="entry name" value="Sortilin"/>
    <property type="match status" value="2"/>
</dbReference>
<keyword evidence="13" id="KW-0325">Glycoprotein</keyword>
<name>A0A167B825_COLIC</name>
<dbReference type="Pfam" id="PF15902">
    <property type="entry name" value="Sortilin-Vps10"/>
    <property type="match status" value="2"/>
</dbReference>
<protein>
    <recommendedName>
        <fullName evidence="3">Vacuolar protein sorting/targeting protein 10</fullName>
    </recommendedName>
    <alternativeName>
        <fullName evidence="16">Carboxypeptidase Y receptor</fullName>
    </alternativeName>
    <alternativeName>
        <fullName evidence="15 17">Sortilin VPS10</fullName>
    </alternativeName>
    <alternativeName>
        <fullName evidence="18 19">Vacuolar carboxypeptidase Sorting receptor VPS10</fullName>
    </alternativeName>
</protein>
<keyword evidence="5 20" id="KW-0812">Transmembrane</keyword>
<keyword evidence="11 20" id="KW-0472">Membrane</keyword>
<evidence type="ECO:0000256" key="2">
    <source>
        <dbReference type="ARBA" id="ARBA00004488"/>
    </source>
</evidence>
<feature type="transmembrane region" description="Helical" evidence="20">
    <location>
        <begin position="1478"/>
        <end position="1501"/>
    </location>
</feature>
<feature type="domain" description="VPS10" evidence="21">
    <location>
        <begin position="94"/>
        <end position="737"/>
    </location>
</feature>
<evidence type="ECO:0000256" key="5">
    <source>
        <dbReference type="ARBA" id="ARBA00022692"/>
    </source>
</evidence>
<dbReference type="Gene3D" id="2.10.70.80">
    <property type="match status" value="2"/>
</dbReference>